<feature type="transmembrane region" description="Helical" evidence="6">
    <location>
        <begin position="21"/>
        <end position="43"/>
    </location>
</feature>
<evidence type="ECO:0000256" key="5">
    <source>
        <dbReference type="ARBA" id="ARBA00023136"/>
    </source>
</evidence>
<feature type="transmembrane region" description="Helical" evidence="6">
    <location>
        <begin position="209"/>
        <end position="228"/>
    </location>
</feature>
<feature type="transmembrane region" description="Helical" evidence="6">
    <location>
        <begin position="316"/>
        <end position="334"/>
    </location>
</feature>
<dbReference type="Proteomes" id="UP000642571">
    <property type="component" value="Unassembled WGS sequence"/>
</dbReference>
<evidence type="ECO:0000313" key="8">
    <source>
        <dbReference type="EMBL" id="GGD16092.1"/>
    </source>
</evidence>
<proteinExistence type="predicted"/>
<evidence type="ECO:0000256" key="2">
    <source>
        <dbReference type="ARBA" id="ARBA00022475"/>
    </source>
</evidence>
<feature type="transmembrane region" description="Helical" evidence="6">
    <location>
        <begin position="259"/>
        <end position="283"/>
    </location>
</feature>
<dbReference type="RefSeq" id="WP_188654193.1">
    <property type="nucleotide sequence ID" value="NZ_BMIN01000010.1"/>
</dbReference>
<protein>
    <recommendedName>
        <fullName evidence="7">ABC-2 type transporter transmembrane domain-containing protein</fullName>
    </recommendedName>
</protein>
<gene>
    <name evidence="8" type="ORF">GCM10011389_24760</name>
</gene>
<feature type="transmembrane region" description="Helical" evidence="6">
    <location>
        <begin position="368"/>
        <end position="389"/>
    </location>
</feature>
<accession>A0ABQ1Q7X5</accession>
<dbReference type="Gene3D" id="3.40.1710.10">
    <property type="entry name" value="abc type-2 transporter like domain"/>
    <property type="match status" value="1"/>
</dbReference>
<keyword evidence="9" id="KW-1185">Reference proteome</keyword>
<evidence type="ECO:0000256" key="3">
    <source>
        <dbReference type="ARBA" id="ARBA00022692"/>
    </source>
</evidence>
<dbReference type="EMBL" id="BMIN01000010">
    <property type="protein sequence ID" value="GGD16092.1"/>
    <property type="molecule type" value="Genomic_DNA"/>
</dbReference>
<feature type="transmembrane region" description="Helical" evidence="6">
    <location>
        <begin position="289"/>
        <end position="309"/>
    </location>
</feature>
<dbReference type="InterPro" id="IPR051449">
    <property type="entry name" value="ABC-2_transporter_component"/>
</dbReference>
<comment type="caution">
    <text evidence="8">The sequence shown here is derived from an EMBL/GenBank/DDBJ whole genome shotgun (WGS) entry which is preliminary data.</text>
</comment>
<evidence type="ECO:0000259" key="7">
    <source>
        <dbReference type="Pfam" id="PF12698"/>
    </source>
</evidence>
<dbReference type="PANTHER" id="PTHR30294">
    <property type="entry name" value="MEMBRANE COMPONENT OF ABC TRANSPORTER YHHJ-RELATED"/>
    <property type="match status" value="1"/>
</dbReference>
<comment type="subcellular location">
    <subcellularLocation>
        <location evidence="1">Cell membrane</location>
        <topology evidence="1">Multi-pass membrane protein</topology>
    </subcellularLocation>
</comment>
<evidence type="ECO:0000313" key="9">
    <source>
        <dbReference type="Proteomes" id="UP000642571"/>
    </source>
</evidence>
<keyword evidence="4 6" id="KW-1133">Transmembrane helix</keyword>
<evidence type="ECO:0000256" key="1">
    <source>
        <dbReference type="ARBA" id="ARBA00004651"/>
    </source>
</evidence>
<sequence length="404" mass="45558">MNGFSLWRYEMRATVRRPAPLFLSFFIPLAIIVIAVLSIQSFFQDEEKQIQAAIVDHDQTFETKSLVNQLSEEKRMKRALQLAPMTSKEALEAFERGDIAGIMTIPKGFTKSLRVGENEPITVMTNQEKPLDSTMLTVLLESGAKYISASQSAVNAVYDLHIKQLPGNERNQKLQEAIVTFTLFALDRNEAFEEDKVISGASVGWKTHAIIAIVLTFIVFFIILYQALDGGAHSTSMSRRWRMVNLTFMHQVMVKQLKWWLILFVMLEVGVGIIVFMDLPVYYSAGLHLGLFLVALWLSAFAACLYGLNIQSSVRSLILASISIIGLISAGAFVPEIYLPDWLYQKATPFAFSYDVFRMAFVEQSESMPYRGLVLWGIAFSSLALFAGYRKEKRDAYVSVFTSK</sequence>
<dbReference type="Pfam" id="PF12698">
    <property type="entry name" value="ABC2_membrane_3"/>
    <property type="match status" value="1"/>
</dbReference>
<dbReference type="PANTHER" id="PTHR30294:SF29">
    <property type="entry name" value="MULTIDRUG ABC TRANSPORTER PERMEASE YBHS-RELATED"/>
    <property type="match status" value="1"/>
</dbReference>
<organism evidence="8 9">
    <name type="scientific">Pontibacillus salipaludis</name>
    <dbReference type="NCBI Taxonomy" id="1697394"/>
    <lineage>
        <taxon>Bacteria</taxon>
        <taxon>Bacillati</taxon>
        <taxon>Bacillota</taxon>
        <taxon>Bacilli</taxon>
        <taxon>Bacillales</taxon>
        <taxon>Bacillaceae</taxon>
        <taxon>Pontibacillus</taxon>
    </lineage>
</organism>
<keyword evidence="5 6" id="KW-0472">Membrane</keyword>
<name>A0ABQ1Q7X5_9BACI</name>
<keyword evidence="3 6" id="KW-0812">Transmembrane</keyword>
<keyword evidence="2" id="KW-1003">Cell membrane</keyword>
<feature type="domain" description="ABC-2 type transporter transmembrane" evidence="7">
    <location>
        <begin position="21"/>
        <end position="344"/>
    </location>
</feature>
<reference evidence="9" key="1">
    <citation type="journal article" date="2019" name="Int. J. Syst. Evol. Microbiol.">
        <title>The Global Catalogue of Microorganisms (GCM) 10K type strain sequencing project: providing services to taxonomists for standard genome sequencing and annotation.</title>
        <authorList>
            <consortium name="The Broad Institute Genomics Platform"/>
            <consortium name="The Broad Institute Genome Sequencing Center for Infectious Disease"/>
            <person name="Wu L."/>
            <person name="Ma J."/>
        </authorList>
    </citation>
    <scope>NUCLEOTIDE SEQUENCE [LARGE SCALE GENOMIC DNA]</scope>
    <source>
        <strain evidence="9">CGMCC 1.15353</strain>
    </source>
</reference>
<dbReference type="InterPro" id="IPR013525">
    <property type="entry name" value="ABC2_TM"/>
</dbReference>
<evidence type="ECO:0000256" key="4">
    <source>
        <dbReference type="ARBA" id="ARBA00022989"/>
    </source>
</evidence>
<evidence type="ECO:0000256" key="6">
    <source>
        <dbReference type="SAM" id="Phobius"/>
    </source>
</evidence>